<evidence type="ECO:0000313" key="2">
    <source>
        <dbReference type="EMBL" id="MSE09321.1"/>
    </source>
</evidence>
<evidence type="ECO:0000313" key="4">
    <source>
        <dbReference type="Proteomes" id="UP000467635"/>
    </source>
</evidence>
<name>A0A6A8LSY8_9LACO</name>
<comment type="caution">
    <text evidence="1">The sequence shown here is derived from an EMBL/GenBank/DDBJ whole genome shotgun (WGS) entry which is preliminary data.</text>
</comment>
<protein>
    <submittedName>
        <fullName evidence="1">Uncharacterized protein</fullName>
    </submittedName>
</protein>
<accession>A0A6A8LSY8</accession>
<dbReference type="Proteomes" id="UP000467635">
    <property type="component" value="Unassembled WGS sequence"/>
</dbReference>
<evidence type="ECO:0000313" key="1">
    <source>
        <dbReference type="EMBL" id="MSE06566.1"/>
    </source>
</evidence>
<gene>
    <name evidence="2" type="ORF">GKC33_11710</name>
    <name evidence="1" type="ORF">GKC34_12685</name>
</gene>
<evidence type="ECO:0000313" key="3">
    <source>
        <dbReference type="Proteomes" id="UP000437575"/>
    </source>
</evidence>
<reference evidence="3 4" key="1">
    <citation type="submission" date="2019-11" db="EMBL/GenBank/DDBJ databases">
        <title>Draft Genome Sequence of Plant Growth-Promoting Rhizosphere-Associated Bacteria.</title>
        <authorList>
            <person name="Vasilyev I.Y."/>
            <person name="Radchenko V."/>
            <person name="Ilnitskaya E.V."/>
        </authorList>
    </citation>
    <scope>NUCLEOTIDE SEQUENCE [LARGE SCALE GENOMIC DNA]</scope>
    <source>
        <strain evidence="2 4">VRA_01-1sq_f</strain>
        <strain evidence="1 3">VRA_1sq_f</strain>
    </source>
</reference>
<dbReference type="AlphaFoldDB" id="A0A6A8LSY8"/>
<dbReference type="EMBL" id="WKKX01000768">
    <property type="protein sequence ID" value="MSE09321.1"/>
    <property type="molecule type" value="Genomic_DNA"/>
</dbReference>
<organism evidence="1 3">
    <name type="scientific">Ligilactobacillus salivarius</name>
    <dbReference type="NCBI Taxonomy" id="1624"/>
    <lineage>
        <taxon>Bacteria</taxon>
        <taxon>Bacillati</taxon>
        <taxon>Bacillota</taxon>
        <taxon>Bacilli</taxon>
        <taxon>Lactobacillales</taxon>
        <taxon>Lactobacillaceae</taxon>
        <taxon>Ligilactobacillus</taxon>
    </lineage>
</organism>
<dbReference type="EMBL" id="WKKZ01001071">
    <property type="protein sequence ID" value="MSE06566.1"/>
    <property type="molecule type" value="Genomic_DNA"/>
</dbReference>
<proteinExistence type="predicted"/>
<dbReference type="Proteomes" id="UP000437575">
    <property type="component" value="Unassembled WGS sequence"/>
</dbReference>
<sequence length="78" mass="9135">MKLEKSKCKLDIILEEETKRLIEKGEVVEELQGAEAENISPEDTLNWLKDYFAFSKEQKVNHILDKLEKDVNELKCLL</sequence>